<dbReference type="EMBL" id="JAAIUW010000006">
    <property type="protein sequence ID" value="KAF7826315.1"/>
    <property type="molecule type" value="Genomic_DNA"/>
</dbReference>
<keyword evidence="2" id="KW-1185">Reference proteome</keyword>
<evidence type="ECO:0000313" key="2">
    <source>
        <dbReference type="Proteomes" id="UP000634136"/>
    </source>
</evidence>
<evidence type="ECO:0000313" key="1">
    <source>
        <dbReference type="EMBL" id="KAF7826315.1"/>
    </source>
</evidence>
<proteinExistence type="predicted"/>
<name>A0A834TU43_9FABA</name>
<dbReference type="Proteomes" id="UP000634136">
    <property type="component" value="Unassembled WGS sequence"/>
</dbReference>
<reference evidence="1" key="1">
    <citation type="submission" date="2020-09" db="EMBL/GenBank/DDBJ databases">
        <title>Genome-Enabled Discovery of Anthraquinone Biosynthesis in Senna tora.</title>
        <authorList>
            <person name="Kang S.-H."/>
            <person name="Pandey R.P."/>
            <person name="Lee C.-M."/>
            <person name="Sim J.-S."/>
            <person name="Jeong J.-T."/>
            <person name="Choi B.-S."/>
            <person name="Jung M."/>
            <person name="Ginzburg D."/>
            <person name="Zhao K."/>
            <person name="Won S.Y."/>
            <person name="Oh T.-J."/>
            <person name="Yu Y."/>
            <person name="Kim N.-H."/>
            <person name="Lee O.R."/>
            <person name="Lee T.-H."/>
            <person name="Bashyal P."/>
            <person name="Kim T.-S."/>
            <person name="Lee W.-H."/>
            <person name="Kawkins C."/>
            <person name="Kim C.-K."/>
            <person name="Kim J.S."/>
            <person name="Ahn B.O."/>
            <person name="Rhee S.Y."/>
            <person name="Sohng J.K."/>
        </authorList>
    </citation>
    <scope>NUCLEOTIDE SEQUENCE</scope>
    <source>
        <tissue evidence="1">Leaf</tissue>
    </source>
</reference>
<sequence length="172" mass="18831">MRSRSSFFPRIRSKVNKARFLKPYPFTSKGSGHIELNGRLRHKKHWEVNMLSAIIYAQSFRHGAWIRTPTTTFSHILHGFPLLLYEPSREPMSGISEGLKIVDLEGSASTFLGAGWDLLVASSSLESDIGAGDGAVTETGSTDMFIFGESVPTFELGIGGTALALWLPPASF</sequence>
<accession>A0A834TU43</accession>
<protein>
    <submittedName>
        <fullName evidence="1">Uncharacterized protein</fullName>
    </submittedName>
</protein>
<organism evidence="1 2">
    <name type="scientific">Senna tora</name>
    <dbReference type="NCBI Taxonomy" id="362788"/>
    <lineage>
        <taxon>Eukaryota</taxon>
        <taxon>Viridiplantae</taxon>
        <taxon>Streptophyta</taxon>
        <taxon>Embryophyta</taxon>
        <taxon>Tracheophyta</taxon>
        <taxon>Spermatophyta</taxon>
        <taxon>Magnoliopsida</taxon>
        <taxon>eudicotyledons</taxon>
        <taxon>Gunneridae</taxon>
        <taxon>Pentapetalae</taxon>
        <taxon>rosids</taxon>
        <taxon>fabids</taxon>
        <taxon>Fabales</taxon>
        <taxon>Fabaceae</taxon>
        <taxon>Caesalpinioideae</taxon>
        <taxon>Cassia clade</taxon>
        <taxon>Senna</taxon>
    </lineage>
</organism>
<gene>
    <name evidence="1" type="ORF">G2W53_017479</name>
</gene>
<dbReference type="AlphaFoldDB" id="A0A834TU43"/>
<comment type="caution">
    <text evidence="1">The sequence shown here is derived from an EMBL/GenBank/DDBJ whole genome shotgun (WGS) entry which is preliminary data.</text>
</comment>